<dbReference type="PROSITE" id="PS01124">
    <property type="entry name" value="HTH_ARAC_FAMILY_2"/>
    <property type="match status" value="1"/>
</dbReference>
<dbReference type="InterPro" id="IPR009057">
    <property type="entry name" value="Homeodomain-like_sf"/>
</dbReference>
<evidence type="ECO:0000256" key="1">
    <source>
        <dbReference type="ARBA" id="ARBA00023015"/>
    </source>
</evidence>
<sequence>MMPDFHNPHGHMVAPFVIRRLDAAGYRMAPQIPAAVSKNICFLYLSGGELLADAGAEPFIVHAGEMLMIPGGTEFSVKYYDGSTGYMGAFSDNFLDNMNYRVLQSRQVSLVTVPEGDMALVDRLLDKLFRAGKDAGERKLAVSALGLFLDLADSFMTEPVVRNALCNRFLDMVFDRGSEILAVSGYAQRLGVTPNHLNRTVKRCTGRNAGDWVDLSRLALAKYLLRRSDMPVIDVAAAAGFDDQSYFSRFFKRHTGLTPTDFRDEGR</sequence>
<keyword evidence="1" id="KW-0805">Transcription regulation</keyword>
<dbReference type="PROSITE" id="PS00041">
    <property type="entry name" value="HTH_ARAC_FAMILY_1"/>
    <property type="match status" value="1"/>
</dbReference>
<evidence type="ECO:0000313" key="6">
    <source>
        <dbReference type="Proteomes" id="UP000823619"/>
    </source>
</evidence>
<dbReference type="InterPro" id="IPR018060">
    <property type="entry name" value="HTH_AraC"/>
</dbReference>
<dbReference type="SMART" id="SM00342">
    <property type="entry name" value="HTH_ARAC"/>
    <property type="match status" value="1"/>
</dbReference>
<dbReference type="GO" id="GO:0003700">
    <property type="term" value="F:DNA-binding transcription factor activity"/>
    <property type="evidence" value="ECO:0007669"/>
    <property type="project" value="InterPro"/>
</dbReference>
<dbReference type="AlphaFoldDB" id="A0A9D9EBF2"/>
<name>A0A9D9EBF2_9BACT</name>
<reference evidence="5" key="1">
    <citation type="submission" date="2020-10" db="EMBL/GenBank/DDBJ databases">
        <authorList>
            <person name="Gilroy R."/>
        </authorList>
    </citation>
    <scope>NUCLEOTIDE SEQUENCE</scope>
    <source>
        <strain evidence="5">D5-748</strain>
    </source>
</reference>
<dbReference type="GO" id="GO:0043565">
    <property type="term" value="F:sequence-specific DNA binding"/>
    <property type="evidence" value="ECO:0007669"/>
    <property type="project" value="InterPro"/>
</dbReference>
<dbReference type="PANTHER" id="PTHR43280:SF2">
    <property type="entry name" value="HTH-TYPE TRANSCRIPTIONAL REGULATOR EXSA"/>
    <property type="match status" value="1"/>
</dbReference>
<gene>
    <name evidence="5" type="ORF">IAC23_02270</name>
</gene>
<evidence type="ECO:0000256" key="3">
    <source>
        <dbReference type="ARBA" id="ARBA00023163"/>
    </source>
</evidence>
<comment type="caution">
    <text evidence="5">The sequence shown here is derived from an EMBL/GenBank/DDBJ whole genome shotgun (WGS) entry which is preliminary data.</text>
</comment>
<dbReference type="InterPro" id="IPR018062">
    <property type="entry name" value="HTH_AraC-typ_CS"/>
</dbReference>
<keyword evidence="3" id="KW-0804">Transcription</keyword>
<evidence type="ECO:0000256" key="2">
    <source>
        <dbReference type="ARBA" id="ARBA00023125"/>
    </source>
</evidence>
<evidence type="ECO:0000313" key="5">
    <source>
        <dbReference type="EMBL" id="MBO8444508.1"/>
    </source>
</evidence>
<dbReference type="PRINTS" id="PR00032">
    <property type="entry name" value="HTHARAC"/>
</dbReference>
<protein>
    <submittedName>
        <fullName evidence="5">Helix-turn-helix domain-containing protein</fullName>
    </submittedName>
</protein>
<dbReference type="EMBL" id="JADIMO010000027">
    <property type="protein sequence ID" value="MBO8444508.1"/>
    <property type="molecule type" value="Genomic_DNA"/>
</dbReference>
<evidence type="ECO:0000259" key="4">
    <source>
        <dbReference type="PROSITE" id="PS01124"/>
    </source>
</evidence>
<dbReference type="Pfam" id="PF12833">
    <property type="entry name" value="HTH_18"/>
    <property type="match status" value="1"/>
</dbReference>
<dbReference type="Gene3D" id="1.10.10.60">
    <property type="entry name" value="Homeodomain-like"/>
    <property type="match status" value="1"/>
</dbReference>
<feature type="domain" description="HTH araC/xylS-type" evidence="4">
    <location>
        <begin position="167"/>
        <end position="265"/>
    </location>
</feature>
<reference evidence="5" key="2">
    <citation type="journal article" date="2021" name="PeerJ">
        <title>Extensive microbial diversity within the chicken gut microbiome revealed by metagenomics and culture.</title>
        <authorList>
            <person name="Gilroy R."/>
            <person name="Ravi A."/>
            <person name="Getino M."/>
            <person name="Pursley I."/>
            <person name="Horton D.L."/>
            <person name="Alikhan N.F."/>
            <person name="Baker D."/>
            <person name="Gharbi K."/>
            <person name="Hall N."/>
            <person name="Watson M."/>
            <person name="Adriaenssens E.M."/>
            <person name="Foster-Nyarko E."/>
            <person name="Jarju S."/>
            <person name="Secka A."/>
            <person name="Antonio M."/>
            <person name="Oren A."/>
            <person name="Chaudhuri R.R."/>
            <person name="La Ragione R."/>
            <person name="Hildebrand F."/>
            <person name="Pallen M.J."/>
        </authorList>
    </citation>
    <scope>NUCLEOTIDE SEQUENCE</scope>
    <source>
        <strain evidence="5">D5-748</strain>
    </source>
</reference>
<dbReference type="Proteomes" id="UP000823619">
    <property type="component" value="Unassembled WGS sequence"/>
</dbReference>
<accession>A0A9D9EBF2</accession>
<dbReference type="InterPro" id="IPR020449">
    <property type="entry name" value="Tscrpt_reg_AraC-type_HTH"/>
</dbReference>
<proteinExistence type="predicted"/>
<keyword evidence="2" id="KW-0238">DNA-binding</keyword>
<dbReference type="PANTHER" id="PTHR43280">
    <property type="entry name" value="ARAC-FAMILY TRANSCRIPTIONAL REGULATOR"/>
    <property type="match status" value="1"/>
</dbReference>
<organism evidence="5 6">
    <name type="scientific">Candidatus Cryptobacteroides merdavium</name>
    <dbReference type="NCBI Taxonomy" id="2840769"/>
    <lineage>
        <taxon>Bacteria</taxon>
        <taxon>Pseudomonadati</taxon>
        <taxon>Bacteroidota</taxon>
        <taxon>Bacteroidia</taxon>
        <taxon>Bacteroidales</taxon>
        <taxon>Candidatus Cryptobacteroides</taxon>
    </lineage>
</organism>
<dbReference type="SUPFAM" id="SSF46689">
    <property type="entry name" value="Homeodomain-like"/>
    <property type="match status" value="1"/>
</dbReference>